<dbReference type="AlphaFoldDB" id="A0A2U1T1B4"/>
<evidence type="ECO:0000313" key="3">
    <source>
        <dbReference type="EMBL" id="PWB97656.1"/>
    </source>
</evidence>
<accession>A0A2U1T1B4</accession>
<protein>
    <submittedName>
        <fullName evidence="3">Flavin reductase</fullName>
    </submittedName>
</protein>
<dbReference type="SUPFAM" id="SSF50475">
    <property type="entry name" value="FMN-binding split barrel"/>
    <property type="match status" value="1"/>
</dbReference>
<dbReference type="Pfam" id="PF01613">
    <property type="entry name" value="Flavin_Reduct"/>
    <property type="match status" value="1"/>
</dbReference>
<evidence type="ECO:0000313" key="4">
    <source>
        <dbReference type="Proteomes" id="UP000244978"/>
    </source>
</evidence>
<keyword evidence="4" id="KW-1185">Reference proteome</keyword>
<organism evidence="3 4">
    <name type="scientific">Homoserinimonas hongtaonis</name>
    <dbReference type="NCBI Taxonomy" id="2079791"/>
    <lineage>
        <taxon>Bacteria</taxon>
        <taxon>Bacillati</taxon>
        <taxon>Actinomycetota</taxon>
        <taxon>Actinomycetes</taxon>
        <taxon>Micrococcales</taxon>
        <taxon>Microbacteriaceae</taxon>
        <taxon>Homoserinimonas</taxon>
    </lineage>
</organism>
<evidence type="ECO:0000256" key="1">
    <source>
        <dbReference type="ARBA" id="ARBA00023002"/>
    </source>
</evidence>
<evidence type="ECO:0000259" key="2">
    <source>
        <dbReference type="SMART" id="SM00903"/>
    </source>
</evidence>
<dbReference type="GO" id="GO:0010181">
    <property type="term" value="F:FMN binding"/>
    <property type="evidence" value="ECO:0007669"/>
    <property type="project" value="InterPro"/>
</dbReference>
<dbReference type="InterPro" id="IPR012349">
    <property type="entry name" value="Split_barrel_FMN-bd"/>
</dbReference>
<sequence>MNATTTMDVTDAVTPFDTRAFRDTCGAFPTGVTVISTLAADGRPAGMTANGFLSVSLDPPLVLVSIGHGARTHERLMMNETYAVSVLRHDQKAIAAHFARRTDEADPPFDMHNGHAFVPGAVARIGCRIVDRHLAGDHTLFVGQVETFDSTPDVHPLVFASGQLFSPINREEFTR</sequence>
<dbReference type="GO" id="GO:0042602">
    <property type="term" value="F:riboflavin reductase (NADPH) activity"/>
    <property type="evidence" value="ECO:0007669"/>
    <property type="project" value="TreeGrafter"/>
</dbReference>
<dbReference type="InterPro" id="IPR050268">
    <property type="entry name" value="NADH-dep_flavin_reductase"/>
</dbReference>
<dbReference type="PANTHER" id="PTHR30466:SF1">
    <property type="entry name" value="FMN REDUCTASE (NADH) RUTF"/>
    <property type="match status" value="1"/>
</dbReference>
<dbReference type="Gene3D" id="2.30.110.10">
    <property type="entry name" value="Electron Transport, Fmn-binding Protein, Chain A"/>
    <property type="match status" value="1"/>
</dbReference>
<keyword evidence="1" id="KW-0560">Oxidoreductase</keyword>
<dbReference type="PANTHER" id="PTHR30466">
    <property type="entry name" value="FLAVIN REDUCTASE"/>
    <property type="match status" value="1"/>
</dbReference>
<comment type="caution">
    <text evidence="3">The sequence shown here is derived from an EMBL/GenBank/DDBJ whole genome shotgun (WGS) entry which is preliminary data.</text>
</comment>
<gene>
    <name evidence="3" type="ORF">DF220_07315</name>
</gene>
<name>A0A2U1T1B4_9MICO</name>
<reference evidence="4" key="1">
    <citation type="submission" date="2018-04" db="EMBL/GenBank/DDBJ databases">
        <authorList>
            <person name="Liu S."/>
            <person name="Wang Z."/>
            <person name="Li J."/>
        </authorList>
    </citation>
    <scope>NUCLEOTIDE SEQUENCE [LARGE SCALE GENOMIC DNA]</scope>
    <source>
        <strain evidence="4">S1194</strain>
    </source>
</reference>
<dbReference type="EMBL" id="QEEX01000001">
    <property type="protein sequence ID" value="PWB97656.1"/>
    <property type="molecule type" value="Genomic_DNA"/>
</dbReference>
<proteinExistence type="predicted"/>
<feature type="domain" description="Flavin reductase like" evidence="2">
    <location>
        <begin position="25"/>
        <end position="166"/>
    </location>
</feature>
<dbReference type="RefSeq" id="WP_108997560.1">
    <property type="nucleotide sequence ID" value="NZ_QEEX01000001.1"/>
</dbReference>
<dbReference type="InterPro" id="IPR002563">
    <property type="entry name" value="Flavin_Rdtase-like_dom"/>
</dbReference>
<dbReference type="Proteomes" id="UP000244978">
    <property type="component" value="Unassembled WGS sequence"/>
</dbReference>
<dbReference type="GO" id="GO:0006208">
    <property type="term" value="P:pyrimidine nucleobase catabolic process"/>
    <property type="evidence" value="ECO:0007669"/>
    <property type="project" value="TreeGrafter"/>
</dbReference>
<dbReference type="SMART" id="SM00903">
    <property type="entry name" value="Flavin_Reduct"/>
    <property type="match status" value="1"/>
</dbReference>